<dbReference type="InterPro" id="IPR013783">
    <property type="entry name" value="Ig-like_fold"/>
</dbReference>
<feature type="region of interest" description="Disordered" evidence="5">
    <location>
        <begin position="1219"/>
        <end position="1270"/>
    </location>
</feature>
<feature type="region of interest" description="Disordered" evidence="5">
    <location>
        <begin position="1144"/>
        <end position="1198"/>
    </location>
</feature>
<proteinExistence type="predicted"/>
<keyword evidence="6" id="KW-0812">Transmembrane</keyword>
<evidence type="ECO:0000259" key="7">
    <source>
        <dbReference type="PROSITE" id="PS50835"/>
    </source>
</evidence>
<evidence type="ECO:0000256" key="5">
    <source>
        <dbReference type="SAM" id="MobiDB-lite"/>
    </source>
</evidence>
<feature type="domain" description="Ig-like" evidence="7">
    <location>
        <begin position="293"/>
        <end position="384"/>
    </location>
</feature>
<reference evidence="9" key="2">
    <citation type="submission" date="2025-08" db="UniProtKB">
        <authorList>
            <consortium name="Ensembl"/>
        </authorList>
    </citation>
    <scope>IDENTIFICATION</scope>
</reference>
<dbReference type="CDD" id="cd00096">
    <property type="entry name" value="Ig"/>
    <property type="match status" value="1"/>
</dbReference>
<evidence type="ECO:0000256" key="3">
    <source>
        <dbReference type="ARBA" id="ARBA00023319"/>
    </source>
</evidence>
<feature type="compositionally biased region" description="Polar residues" evidence="5">
    <location>
        <begin position="1007"/>
        <end position="1032"/>
    </location>
</feature>
<dbReference type="Ensembl" id="ENSCSET00000001818.1">
    <property type="protein sequence ID" value="ENSCSEP00000001787.1"/>
    <property type="gene ID" value="ENSCSEG00000001209.1"/>
</dbReference>
<dbReference type="GO" id="GO:0098609">
    <property type="term" value="P:cell-cell adhesion"/>
    <property type="evidence" value="ECO:0007669"/>
    <property type="project" value="TreeGrafter"/>
</dbReference>
<feature type="compositionally biased region" description="Polar residues" evidence="5">
    <location>
        <begin position="1163"/>
        <end position="1178"/>
    </location>
</feature>
<dbReference type="CDD" id="cd00063">
    <property type="entry name" value="FN3"/>
    <property type="match status" value="2"/>
</dbReference>
<dbReference type="InterPro" id="IPR003599">
    <property type="entry name" value="Ig_sub"/>
</dbReference>
<feature type="region of interest" description="Disordered" evidence="5">
    <location>
        <begin position="1340"/>
        <end position="1388"/>
    </location>
</feature>
<dbReference type="Pfam" id="PF07686">
    <property type="entry name" value="V-set"/>
    <property type="match status" value="1"/>
</dbReference>
<keyword evidence="2" id="KW-1015">Disulfide bond</keyword>
<dbReference type="GO" id="GO:0016020">
    <property type="term" value="C:membrane"/>
    <property type="evidence" value="ECO:0007669"/>
    <property type="project" value="UniProtKB-SubCell"/>
</dbReference>
<dbReference type="PANTHER" id="PTHR44170:SF48">
    <property type="entry name" value="PROTEIN TURTLE HOMOLOG A"/>
    <property type="match status" value="1"/>
</dbReference>
<dbReference type="PROSITE" id="PS50853">
    <property type="entry name" value="FN3"/>
    <property type="match status" value="2"/>
</dbReference>
<evidence type="ECO:0000313" key="10">
    <source>
        <dbReference type="Proteomes" id="UP000265120"/>
    </source>
</evidence>
<feature type="domain" description="Ig-like" evidence="7">
    <location>
        <begin position="10"/>
        <end position="90"/>
    </location>
</feature>
<evidence type="ECO:0000259" key="8">
    <source>
        <dbReference type="PROSITE" id="PS50853"/>
    </source>
</evidence>
<keyword evidence="3" id="KW-0393">Immunoglobulin domain</keyword>
<dbReference type="SMART" id="SM00060">
    <property type="entry name" value="FN3"/>
    <property type="match status" value="2"/>
</dbReference>
<evidence type="ECO:0000313" key="9">
    <source>
        <dbReference type="Ensembl" id="ENSCSEP00000001787.1"/>
    </source>
</evidence>
<feature type="compositionally biased region" description="Polar residues" evidence="5">
    <location>
        <begin position="1047"/>
        <end position="1062"/>
    </location>
</feature>
<dbReference type="GeneTree" id="ENSGT00940000165064"/>
<keyword evidence="4" id="KW-0175">Coiled coil</keyword>
<dbReference type="SMART" id="SM00408">
    <property type="entry name" value="IGc2"/>
    <property type="match status" value="5"/>
</dbReference>
<feature type="coiled-coil region" evidence="4">
    <location>
        <begin position="925"/>
        <end position="952"/>
    </location>
</feature>
<name>A0A3P8UHB0_CYNSE</name>
<protein>
    <submittedName>
        <fullName evidence="9">Immunoglobulin superfamily, member 9a</fullName>
    </submittedName>
</protein>
<feature type="compositionally biased region" description="Basic and acidic residues" evidence="5">
    <location>
        <begin position="1410"/>
        <end position="1439"/>
    </location>
</feature>
<dbReference type="OMA" id="STNWEAH"/>
<dbReference type="PANTHER" id="PTHR44170">
    <property type="entry name" value="PROTEIN SIDEKICK"/>
    <property type="match status" value="1"/>
</dbReference>
<feature type="compositionally biased region" description="Polar residues" evidence="5">
    <location>
        <begin position="1473"/>
        <end position="1484"/>
    </location>
</feature>
<dbReference type="Gene3D" id="2.60.40.10">
    <property type="entry name" value="Immunoglobulins"/>
    <property type="match status" value="6"/>
</dbReference>
<dbReference type="SMART" id="SM00406">
    <property type="entry name" value="IGv"/>
    <property type="match status" value="2"/>
</dbReference>
<evidence type="ECO:0000256" key="6">
    <source>
        <dbReference type="SAM" id="Phobius"/>
    </source>
</evidence>
<feature type="region of interest" description="Disordered" evidence="5">
    <location>
        <begin position="1400"/>
        <end position="1509"/>
    </location>
</feature>
<feature type="region of interest" description="Disordered" evidence="5">
    <location>
        <begin position="701"/>
        <end position="722"/>
    </location>
</feature>
<keyword evidence="10" id="KW-1185">Reference proteome</keyword>
<feature type="domain" description="Ig-like" evidence="7">
    <location>
        <begin position="114"/>
        <end position="195"/>
    </location>
</feature>
<evidence type="ECO:0000256" key="2">
    <source>
        <dbReference type="ARBA" id="ARBA00023157"/>
    </source>
</evidence>
<keyword evidence="6" id="KW-0472">Membrane</keyword>
<dbReference type="Pfam" id="PF13927">
    <property type="entry name" value="Ig_3"/>
    <property type="match status" value="2"/>
</dbReference>
<feature type="domain" description="Ig-like" evidence="7">
    <location>
        <begin position="197"/>
        <end position="289"/>
    </location>
</feature>
<feature type="compositionally biased region" description="Low complexity" evidence="5">
    <location>
        <begin position="1448"/>
        <end position="1462"/>
    </location>
</feature>
<dbReference type="Proteomes" id="UP000265120">
    <property type="component" value="Chromosome 14"/>
</dbReference>
<feature type="compositionally biased region" description="Polar residues" evidence="5">
    <location>
        <begin position="978"/>
        <end position="990"/>
    </location>
</feature>
<dbReference type="InParanoid" id="A0A3P8UHB0"/>
<reference evidence="9" key="3">
    <citation type="submission" date="2025-09" db="UniProtKB">
        <authorList>
            <consortium name="Ensembl"/>
        </authorList>
    </citation>
    <scope>IDENTIFICATION</scope>
</reference>
<feature type="compositionally biased region" description="Basic residues" evidence="5">
    <location>
        <begin position="1063"/>
        <end position="1073"/>
    </location>
</feature>
<sequence length="1509" mass="166598">MSICVMTRAGAHVELECVFPSNSHMDVTSASLHVVEWVRQGLDVPVLIKFGSYPPRVHPEYEGRASLRDVTSLSLDDLRVEDQGWYECRILVLDRPTEELKNSSWTLLSVTAPPTFKEAPPSVVEVLVGADVSLSCAVIGNPTPIITWLKDGSLIPREDYQVPSHLYFVRSVGQYTCHASNVEGNVSHVTAVKVKGPPVIVVPPKSTSRNMSQDALLRCQAVADPPNMTYVWQKDGENVHHIDSLMRRVKIMVDGTLLISNLLPEDSGNYTCMPSNGLLTPPTASAYLTVMHPALALLMPQETFLPTGLSGVVSCPTAALPPLTDVHWTKDGQLLDLQMFPGWSLRTNGSLFMATVNDDAAGVYSCTPYNSYGTMGPSESTQVILQDPPSLTIAPQKQYQQEAGTTLLIPCQGTDDVDTTRRITFSMEPNGSLLLQPLAKDHQGAWECSVENRVASVKATTNVFVLGTSPHPVSSLSVSVGQKLVNVSWEPGFDGGSSQTFSVWWVKFQFPGWFSVPVPLSSGSSVQVTDLCPATEYQISVMSHNRLGTGPFSQVITVRTLDPAASRGKPSPPRSLSADLTSRGVLLKWPLPAPEDPPITGFVLQSCCQEGQWSNLVDNISANVTELLVPGLQKVTDQRLQCETILSEHLRTHCMELFIGSSRQLEFVPEPLLAGVLGGVGFMFLLLVLLLSAACIISHKRNRRRRRNGKTPGSPDSVLKKSLLPTNNLYPTISSSCSSSSSHTDHRFFSTTDHQQHQHQQQHQQRHQQHRRCLTRTTSTPISANIELISRGPDGRFTLPQRSMSLHCDDEEDIKKHPFVFSVNLPPCRPVDVDIKNQMCDSLHRLPNGSVYTLDQKSSCDGFLDLNSLCSSSTWATIPLQDRVVTPTFPVLPHLRQGLGQPCTTASALVLQMEHERETGNLSHCLKLAQEREELERELQKYAEQKRGSVRVTKKVQQDLEAAEKGFSWEYKSSTLPHRCQQSGKQNGHMSSSQLSSSSVQCVPDSPASTAYFPSNNSRLTPSSQGWCSSKQLRSEGVEEKTDVRQNSRSKVSQKQTNNSRSKAQRQHSRSHGHLSTPSVHQNISSKFYSPAFEDASGSFRSRELFSRGEGEDTCAEMSVDDPEMEMSSVMSTRPMLHHRIASHVQHGRPLSPRSQCEDTRKNLNSSPGFWRTTNSTFLDSKQRSRSLDSRRRKDTEFPTPDAWIESLSQENCSLISSHSNPPIWDQKNFGTIKRSKSPAKTPSASRSPPPADQQPSNRRTDGSKPSATPPAEAFIISKVSSPQEDAVFWEHENFAQREIPAASRSSPPEGGTHRLTEAIFTEASSSCAGRFFSENQNLSSHNIPKPPLHFHYTPQSTARSPPPAARVSCSTTPERATPNPDGPLFNKQTTEASLYPQIIKRCPNPSPQDDARDAKDYAAVERESSQSHYNNHRDREALEVYDGVPDSGSSYSSYASSGRGSMEPANGRLSVSHLSPTFTNSPETVEESQEDGVYRRPVEPSQRYSHRE</sequence>
<accession>A0A3P8UHB0</accession>
<dbReference type="InterPro" id="IPR003598">
    <property type="entry name" value="Ig_sub2"/>
</dbReference>
<feature type="domain" description="Fibronectin type-III" evidence="8">
    <location>
        <begin position="469"/>
        <end position="563"/>
    </location>
</feature>
<feature type="compositionally biased region" description="Basic and acidic residues" evidence="5">
    <location>
        <begin position="1033"/>
        <end position="1046"/>
    </location>
</feature>
<evidence type="ECO:0000256" key="4">
    <source>
        <dbReference type="SAM" id="Coils"/>
    </source>
</evidence>
<feature type="transmembrane region" description="Helical" evidence="6">
    <location>
        <begin position="672"/>
        <end position="697"/>
    </location>
</feature>
<feature type="domain" description="Ig-like" evidence="7">
    <location>
        <begin position="389"/>
        <end position="464"/>
    </location>
</feature>
<feature type="compositionally biased region" description="Basic and acidic residues" evidence="5">
    <location>
        <begin position="1181"/>
        <end position="1197"/>
    </location>
</feature>
<dbReference type="PROSITE" id="PS50835">
    <property type="entry name" value="IG_LIKE"/>
    <property type="match status" value="5"/>
</dbReference>
<dbReference type="Pfam" id="PF00041">
    <property type="entry name" value="fn3"/>
    <property type="match status" value="1"/>
</dbReference>
<evidence type="ECO:0000256" key="1">
    <source>
        <dbReference type="ARBA" id="ARBA00022737"/>
    </source>
</evidence>
<dbReference type="SUPFAM" id="SSF48726">
    <property type="entry name" value="Immunoglobulin"/>
    <property type="match status" value="5"/>
</dbReference>
<organism evidence="9 10">
    <name type="scientific">Cynoglossus semilaevis</name>
    <name type="common">Tongue sole</name>
    <dbReference type="NCBI Taxonomy" id="244447"/>
    <lineage>
        <taxon>Eukaryota</taxon>
        <taxon>Metazoa</taxon>
        <taxon>Chordata</taxon>
        <taxon>Craniata</taxon>
        <taxon>Vertebrata</taxon>
        <taxon>Euteleostomi</taxon>
        <taxon>Actinopterygii</taxon>
        <taxon>Neopterygii</taxon>
        <taxon>Teleostei</taxon>
        <taxon>Neoteleostei</taxon>
        <taxon>Acanthomorphata</taxon>
        <taxon>Carangaria</taxon>
        <taxon>Pleuronectiformes</taxon>
        <taxon>Pleuronectoidei</taxon>
        <taxon>Cynoglossidae</taxon>
        <taxon>Cynoglossinae</taxon>
        <taxon>Cynoglossus</taxon>
    </lineage>
</organism>
<dbReference type="SMART" id="SM00409">
    <property type="entry name" value="IG"/>
    <property type="match status" value="5"/>
</dbReference>
<feature type="domain" description="Fibronectin type-III" evidence="8">
    <location>
        <begin position="569"/>
        <end position="665"/>
    </location>
</feature>
<keyword evidence="1" id="KW-0677">Repeat</keyword>
<dbReference type="InterPro" id="IPR007110">
    <property type="entry name" value="Ig-like_dom"/>
</dbReference>
<dbReference type="STRING" id="244447.ENSCSEP00000001787"/>
<feature type="region of interest" description="Disordered" evidence="5">
    <location>
        <begin position="978"/>
        <end position="1081"/>
    </location>
</feature>
<feature type="region of interest" description="Disordered" evidence="5">
    <location>
        <begin position="734"/>
        <end position="770"/>
    </location>
</feature>
<dbReference type="SUPFAM" id="SSF49265">
    <property type="entry name" value="Fibronectin type III"/>
    <property type="match status" value="1"/>
</dbReference>
<dbReference type="InterPro" id="IPR003961">
    <property type="entry name" value="FN3_dom"/>
</dbReference>
<dbReference type="InterPro" id="IPR013106">
    <property type="entry name" value="Ig_V-set"/>
</dbReference>
<reference evidence="9 10" key="1">
    <citation type="journal article" date="2014" name="Nat. Genet.">
        <title>Whole-genome sequence of a flatfish provides insights into ZW sex chromosome evolution and adaptation to a benthic lifestyle.</title>
        <authorList>
            <person name="Chen S."/>
            <person name="Zhang G."/>
            <person name="Shao C."/>
            <person name="Huang Q."/>
            <person name="Liu G."/>
            <person name="Zhang P."/>
            <person name="Song W."/>
            <person name="An N."/>
            <person name="Chalopin D."/>
            <person name="Volff J.N."/>
            <person name="Hong Y."/>
            <person name="Li Q."/>
            <person name="Sha Z."/>
            <person name="Zhou H."/>
            <person name="Xie M."/>
            <person name="Yu Q."/>
            <person name="Liu Y."/>
            <person name="Xiang H."/>
            <person name="Wang N."/>
            <person name="Wu K."/>
            <person name="Yang C."/>
            <person name="Zhou Q."/>
            <person name="Liao X."/>
            <person name="Yang L."/>
            <person name="Hu Q."/>
            <person name="Zhang J."/>
            <person name="Meng L."/>
            <person name="Jin L."/>
            <person name="Tian Y."/>
            <person name="Lian J."/>
            <person name="Yang J."/>
            <person name="Miao G."/>
            <person name="Liu S."/>
            <person name="Liang Z."/>
            <person name="Yan F."/>
            <person name="Li Y."/>
            <person name="Sun B."/>
            <person name="Zhang H."/>
            <person name="Zhang J."/>
            <person name="Zhu Y."/>
            <person name="Du M."/>
            <person name="Zhao Y."/>
            <person name="Schartl M."/>
            <person name="Tang Q."/>
            <person name="Wang J."/>
        </authorList>
    </citation>
    <scope>NUCLEOTIDE SEQUENCE</scope>
</reference>
<dbReference type="InterPro" id="IPR036116">
    <property type="entry name" value="FN3_sf"/>
</dbReference>
<dbReference type="FunFam" id="2.60.40.10:FF:000323">
    <property type="entry name" value="Immunoglobulin superfamily member 9B"/>
    <property type="match status" value="1"/>
</dbReference>
<dbReference type="InterPro" id="IPR036179">
    <property type="entry name" value="Ig-like_dom_sf"/>
</dbReference>
<keyword evidence="6" id="KW-1133">Transmembrane helix</keyword>